<name>A0A8G2C4L7_DESNO</name>
<keyword evidence="2" id="KW-0418">Kinase</keyword>
<gene>
    <name evidence="2" type="ORF">SAMN05421830_11118</name>
</gene>
<dbReference type="PROSITE" id="PS51664">
    <property type="entry name" value="YCAO"/>
    <property type="match status" value="1"/>
</dbReference>
<dbReference type="RefSeq" id="WP_092193478.1">
    <property type="nucleotide sequence ID" value="NZ_FOTO01000011.1"/>
</dbReference>
<evidence type="ECO:0000313" key="3">
    <source>
        <dbReference type="Proteomes" id="UP000199581"/>
    </source>
</evidence>
<accession>A0A8G2C4L7</accession>
<evidence type="ECO:0000313" key="2">
    <source>
        <dbReference type="EMBL" id="SFL99754.1"/>
    </source>
</evidence>
<dbReference type="GO" id="GO:0016301">
    <property type="term" value="F:kinase activity"/>
    <property type="evidence" value="ECO:0007669"/>
    <property type="project" value="UniProtKB-KW"/>
</dbReference>
<dbReference type="Pfam" id="PF02624">
    <property type="entry name" value="YcaO"/>
    <property type="match status" value="2"/>
</dbReference>
<dbReference type="PANTHER" id="PTHR37809:SF1">
    <property type="entry name" value="RIBOSOMAL PROTEIN S12 METHYLTHIOTRANSFERASE ACCESSORY FACTOR YCAO"/>
    <property type="match status" value="1"/>
</dbReference>
<dbReference type="EMBL" id="FOTO01000011">
    <property type="protein sequence ID" value="SFL99754.1"/>
    <property type="molecule type" value="Genomic_DNA"/>
</dbReference>
<dbReference type="AlphaFoldDB" id="A0A8G2C4L7"/>
<keyword evidence="3" id="KW-1185">Reference proteome</keyword>
<comment type="caution">
    <text evidence="2">The sequence shown here is derived from an EMBL/GenBank/DDBJ whole genome shotgun (WGS) entry which is preliminary data.</text>
</comment>
<dbReference type="InterPro" id="IPR003776">
    <property type="entry name" value="YcaO-like_dom"/>
</dbReference>
<dbReference type="Proteomes" id="UP000199581">
    <property type="component" value="Unassembled WGS sequence"/>
</dbReference>
<dbReference type="PANTHER" id="PTHR37809">
    <property type="entry name" value="RIBOSOMAL PROTEIN S12 METHYLTHIOTRANSFERASE ACCESSORY FACTOR YCAO"/>
    <property type="match status" value="1"/>
</dbReference>
<proteinExistence type="predicted"/>
<evidence type="ECO:0000259" key="1">
    <source>
        <dbReference type="PROSITE" id="PS51664"/>
    </source>
</evidence>
<sequence>MTTPRESAPLRYRLTHQESLLGVAYFSPAPAQSLTLEECLEHVRRAPNDEFMRAHVRQLLAALDAHSLRALHADADPVVKSLVLETVLLTPTHADLWTQLRAQAKAAAELTPQIFLRSVSLPDHDLHARASRLLAANIFEHQPLPGDMATLPLTAAPDSDAADPAMLNSALDPLPHCPRRPARQTYALAMERLYGLGILDGPEMRHHASLAPWGLLRRWKLDRATCSGRFNHRLDGLMTSYGRGLCLEDAQASLAMEIVERYSSFADIRGLRISGSGDEGEIRVGTCRELGDRALDPNSMHLEVPYAGQTLHWMTARDRNGQARFVPVQSVYLFTNLDEIRLFSGLGSTGLASGNTPEEAKVSGLLEVVERDAEAVGVFDPARCFRVQSGDEGINRVLEQYRAQGIDPVFQDLTTDLGVPCYKCFVQMREGGLVKATGASLSGMRAALSALTETPFPFPGREASAQGPDGLPVRTLEDLPDHSTGSAAGDLALLEAILEARGHSPLYADLTKRELRLPVFRAIVPGLEIVSDFDRFTRISPRLWRDVLRLKGRGA</sequence>
<feature type="domain" description="YcaO" evidence="1">
    <location>
        <begin position="242"/>
        <end position="555"/>
    </location>
</feature>
<keyword evidence="2" id="KW-0808">Transferase</keyword>
<protein>
    <submittedName>
        <fullName evidence="2">YcaO-type kinase domain-containing protein</fullName>
    </submittedName>
</protein>
<reference evidence="2 3" key="1">
    <citation type="submission" date="2016-10" db="EMBL/GenBank/DDBJ databases">
        <authorList>
            <person name="Varghese N."/>
            <person name="Submissions S."/>
        </authorList>
    </citation>
    <scope>NUCLEOTIDE SEQUENCE [LARGE SCALE GENOMIC DNA]</scope>
    <source>
        <strain evidence="2 3">DSM 1741</strain>
    </source>
</reference>
<dbReference type="OrthoDB" id="5380721at2"/>
<dbReference type="Gene3D" id="3.30.1330.230">
    <property type="match status" value="1"/>
</dbReference>
<organism evidence="2 3">
    <name type="scientific">Desulfomicrobium norvegicum (strain DSM 1741 / NCIMB 8310)</name>
    <name type="common">Desulfovibrio baculatus (strain Norway 4)</name>
    <name type="synonym">Desulfovibrio desulfuricans (strain Norway 4)</name>
    <dbReference type="NCBI Taxonomy" id="52561"/>
    <lineage>
        <taxon>Bacteria</taxon>
        <taxon>Pseudomonadati</taxon>
        <taxon>Thermodesulfobacteriota</taxon>
        <taxon>Desulfovibrionia</taxon>
        <taxon>Desulfovibrionales</taxon>
        <taxon>Desulfomicrobiaceae</taxon>
        <taxon>Desulfomicrobium</taxon>
    </lineage>
</organism>